<comment type="catalytic activity">
    <reaction evidence="6 7">
        <text>(6S)-NADPHX + ATP = ADP + phosphate + NADPH + H(+)</text>
        <dbReference type="Rhea" id="RHEA:32231"/>
        <dbReference type="ChEBI" id="CHEBI:15378"/>
        <dbReference type="ChEBI" id="CHEBI:30616"/>
        <dbReference type="ChEBI" id="CHEBI:43474"/>
        <dbReference type="ChEBI" id="CHEBI:57783"/>
        <dbReference type="ChEBI" id="CHEBI:64076"/>
        <dbReference type="ChEBI" id="CHEBI:456216"/>
        <dbReference type="EC" id="4.2.1.93"/>
    </reaction>
</comment>
<dbReference type="SUPFAM" id="SSF53613">
    <property type="entry name" value="Ribokinase-like"/>
    <property type="match status" value="1"/>
</dbReference>
<dbReference type="Gene3D" id="3.40.1190.20">
    <property type="match status" value="1"/>
</dbReference>
<proteinExistence type="inferred from homology"/>
<keyword evidence="7" id="KW-0597">Phosphoprotein</keyword>
<evidence type="ECO:0000256" key="2">
    <source>
        <dbReference type="ARBA" id="ARBA00022840"/>
    </source>
</evidence>
<dbReference type="PROSITE" id="PS01050">
    <property type="entry name" value="YJEF_C_2"/>
    <property type="match status" value="1"/>
</dbReference>
<dbReference type="InterPro" id="IPR017953">
    <property type="entry name" value="Carbohydrate_kinase_pred_CS"/>
</dbReference>
<evidence type="ECO:0000256" key="3">
    <source>
        <dbReference type="ARBA" id="ARBA00022857"/>
    </source>
</evidence>
<keyword evidence="3" id="KW-0521">NADP</keyword>
<organism evidence="11">
    <name type="scientific">Haemonchus placei</name>
    <name type="common">Barber's pole worm</name>
    <dbReference type="NCBI Taxonomy" id="6290"/>
    <lineage>
        <taxon>Eukaryota</taxon>
        <taxon>Metazoa</taxon>
        <taxon>Ecdysozoa</taxon>
        <taxon>Nematoda</taxon>
        <taxon>Chromadorea</taxon>
        <taxon>Rhabditida</taxon>
        <taxon>Rhabditina</taxon>
        <taxon>Rhabditomorpha</taxon>
        <taxon>Strongyloidea</taxon>
        <taxon>Trichostrongylidae</taxon>
        <taxon>Haemonchus</taxon>
    </lineage>
</organism>
<evidence type="ECO:0000256" key="1">
    <source>
        <dbReference type="ARBA" id="ARBA00022741"/>
    </source>
</evidence>
<dbReference type="GO" id="GO:0047453">
    <property type="term" value="F:ATP-dependent NAD(P)H-hydrate dehydratase activity"/>
    <property type="evidence" value="ECO:0007669"/>
    <property type="project" value="UniProtKB-UniRule"/>
</dbReference>
<feature type="binding site" evidence="7">
    <location>
        <position position="218"/>
    </location>
    <ligand>
        <name>(6S)-NADPHX</name>
        <dbReference type="ChEBI" id="CHEBI:64076"/>
    </ligand>
</feature>
<dbReference type="GO" id="GO:0005524">
    <property type="term" value="F:ATP binding"/>
    <property type="evidence" value="ECO:0007669"/>
    <property type="project" value="UniProtKB-KW"/>
</dbReference>
<dbReference type="NCBIfam" id="TIGR00196">
    <property type="entry name" value="yjeF_cterm"/>
    <property type="match status" value="1"/>
</dbReference>
<keyword evidence="1 7" id="KW-0547">Nucleotide-binding</keyword>
<gene>
    <name evidence="9" type="ORF">HPLM_LOCUS13553</name>
</gene>
<dbReference type="PROSITE" id="PS51383">
    <property type="entry name" value="YJEF_C_3"/>
    <property type="match status" value="1"/>
</dbReference>
<keyword evidence="2 7" id="KW-0067">ATP-binding</keyword>
<dbReference type="STRING" id="6290.A0A0N4WQ71"/>
<keyword evidence="10" id="KW-1185">Reference proteome</keyword>
<comment type="function">
    <text evidence="7">Catalyzes the dehydration of the S-form of NAD(P)HX at the expense of ATP, which is converted to ADP. Together with NAD(P)HX epimerase, which catalyzes the epimerization of the S- and R-forms, the enzyme allows the repair of both epimers of NAD(P)HX, a damaged form of NAD(P)H that is a result of enzymatic or heat-dependent hydration.</text>
</comment>
<evidence type="ECO:0000313" key="10">
    <source>
        <dbReference type="Proteomes" id="UP000268014"/>
    </source>
</evidence>
<feature type="binding site" evidence="7">
    <location>
        <position position="96"/>
    </location>
    <ligand>
        <name>(6S)-NADPHX</name>
        <dbReference type="ChEBI" id="CHEBI:64076"/>
    </ligand>
</feature>
<dbReference type="Pfam" id="PF01256">
    <property type="entry name" value="Carb_kinase"/>
    <property type="match status" value="1"/>
</dbReference>
<dbReference type="OMA" id="IMNSIPH"/>
<dbReference type="GO" id="GO:0110051">
    <property type="term" value="P:metabolite repair"/>
    <property type="evidence" value="ECO:0007669"/>
    <property type="project" value="TreeGrafter"/>
</dbReference>
<evidence type="ECO:0000256" key="5">
    <source>
        <dbReference type="ARBA" id="ARBA00023239"/>
    </source>
</evidence>
<evidence type="ECO:0000256" key="4">
    <source>
        <dbReference type="ARBA" id="ARBA00023027"/>
    </source>
</evidence>
<protein>
    <recommendedName>
        <fullName evidence="7">ATP-dependent (S)-NAD(P)H-hydrate dehydratase</fullName>
        <ecNumber evidence="7">4.2.1.93</ecNumber>
    </recommendedName>
    <alternativeName>
        <fullName evidence="7">ATP-dependent NAD(P)HX dehydratase</fullName>
    </alternativeName>
</protein>
<dbReference type="EC" id="4.2.1.93" evidence="7"/>
<dbReference type="EMBL" id="UZAF01018251">
    <property type="protein sequence ID" value="VDO49642.1"/>
    <property type="molecule type" value="Genomic_DNA"/>
</dbReference>
<dbReference type="InterPro" id="IPR000631">
    <property type="entry name" value="CARKD"/>
</dbReference>
<dbReference type="PANTHER" id="PTHR12592:SF0">
    <property type="entry name" value="ATP-DEPENDENT (S)-NAD(P)H-HYDRATE DEHYDRATASE"/>
    <property type="match status" value="1"/>
</dbReference>
<feature type="domain" description="YjeF C-terminal" evidence="8">
    <location>
        <begin position="1"/>
        <end position="293"/>
    </location>
</feature>
<evidence type="ECO:0000256" key="7">
    <source>
        <dbReference type="HAMAP-Rule" id="MF_03157"/>
    </source>
</evidence>
<evidence type="ECO:0000313" key="9">
    <source>
        <dbReference type="EMBL" id="VDO49642.1"/>
    </source>
</evidence>
<comment type="catalytic activity">
    <reaction evidence="7">
        <text>(6S)-NADHX + ATP = ADP + phosphate + NADH + H(+)</text>
        <dbReference type="Rhea" id="RHEA:19017"/>
        <dbReference type="ChEBI" id="CHEBI:15378"/>
        <dbReference type="ChEBI" id="CHEBI:30616"/>
        <dbReference type="ChEBI" id="CHEBI:43474"/>
        <dbReference type="ChEBI" id="CHEBI:57945"/>
        <dbReference type="ChEBI" id="CHEBI:64074"/>
        <dbReference type="ChEBI" id="CHEBI:456216"/>
        <dbReference type="EC" id="4.2.1.93"/>
    </reaction>
</comment>
<dbReference type="PANTHER" id="PTHR12592">
    <property type="entry name" value="ATP-DEPENDENT (S)-NAD(P)H-HYDRATE DEHYDRATASE FAMILY MEMBER"/>
    <property type="match status" value="1"/>
</dbReference>
<dbReference type="GO" id="GO:0046496">
    <property type="term" value="P:nicotinamide nucleotide metabolic process"/>
    <property type="evidence" value="ECO:0007669"/>
    <property type="project" value="UniProtKB-UniRule"/>
</dbReference>
<keyword evidence="4 7" id="KW-0520">NAD</keyword>
<evidence type="ECO:0000313" key="11">
    <source>
        <dbReference type="WBParaSite" id="HPLM_0001356101-mRNA-1"/>
    </source>
</evidence>
<dbReference type="WBParaSite" id="HPLM_0001356101-mRNA-1">
    <property type="protein sequence ID" value="HPLM_0001356101-mRNA-1"/>
    <property type="gene ID" value="HPLM_0001356101"/>
</dbReference>
<sequence length="297" mass="31987">MAHIRKLLPVLGNNLRKGQCGKIAVIGGSIEYTGAPFFAAISALRLGADLVHVICAPEAAPVIKTFSPELIVHPGLEPENVLPKLERMDAIVFGPGLGRNDRLMPLVTSVLDFVKRTDVPFVVDADGLWFIKESIRNVPALPSAIFTPNHVEFSRMCEAALDVHNDQAQLQAMASRLSKQIGTTLFVKGRVDIITNPGGKVVIGDEEGCPRRCGGQGDVTSGTLVIHCFLVMAKKSLNYHIFRLTSIDDAKLEAGLASSQLVRLCGKAAYTAIGRSMITGDLINEIPALLRKLDSSK</sequence>
<evidence type="ECO:0000259" key="8">
    <source>
        <dbReference type="PROSITE" id="PS51383"/>
    </source>
</evidence>
<dbReference type="CDD" id="cd01171">
    <property type="entry name" value="YXKO-related"/>
    <property type="match status" value="1"/>
</dbReference>
<evidence type="ECO:0000256" key="6">
    <source>
        <dbReference type="ARBA" id="ARBA00047472"/>
    </source>
</evidence>
<dbReference type="InterPro" id="IPR029056">
    <property type="entry name" value="Ribokinase-like"/>
</dbReference>
<comment type="similarity">
    <text evidence="7">Belongs to the NnrD/CARKD family.</text>
</comment>
<comment type="cofactor">
    <cofactor evidence="7">
        <name>Mg(2+)</name>
        <dbReference type="ChEBI" id="CHEBI:18420"/>
    </cofactor>
</comment>
<dbReference type="AlphaFoldDB" id="A0A0N4WQ71"/>
<dbReference type="Proteomes" id="UP000268014">
    <property type="component" value="Unassembled WGS sequence"/>
</dbReference>
<feature type="binding site" evidence="7">
    <location>
        <begin position="188"/>
        <end position="192"/>
    </location>
    <ligand>
        <name>ATP</name>
        <dbReference type="ChEBI" id="CHEBI:30616"/>
    </ligand>
</feature>
<dbReference type="HAMAP" id="MF_01965">
    <property type="entry name" value="NADHX_dehydratase"/>
    <property type="match status" value="1"/>
</dbReference>
<accession>A0A0N4WQ71</accession>
<dbReference type="OrthoDB" id="8110916at2759"/>
<reference evidence="11" key="1">
    <citation type="submission" date="2017-02" db="UniProtKB">
        <authorList>
            <consortium name="WormBaseParasite"/>
        </authorList>
    </citation>
    <scope>IDENTIFICATION</scope>
</reference>
<feature type="binding site" evidence="7">
    <location>
        <begin position="208"/>
        <end position="217"/>
    </location>
    <ligand>
        <name>ATP</name>
        <dbReference type="ChEBI" id="CHEBI:30616"/>
    </ligand>
</feature>
<keyword evidence="5 7" id="KW-0456">Lyase</keyword>
<name>A0A0N4WQ71_HAEPC</name>
<reference evidence="9 10" key="2">
    <citation type="submission" date="2018-11" db="EMBL/GenBank/DDBJ databases">
        <authorList>
            <consortium name="Pathogen Informatics"/>
        </authorList>
    </citation>
    <scope>NUCLEOTIDE SEQUENCE [LARGE SCALE GENOMIC DNA]</scope>
    <source>
        <strain evidence="9 10">MHpl1</strain>
    </source>
</reference>
<feature type="binding site" evidence="7">
    <location>
        <begin position="149"/>
        <end position="155"/>
    </location>
    <ligand>
        <name>(6S)-NADPHX</name>
        <dbReference type="ChEBI" id="CHEBI:64076"/>
    </ligand>
</feature>